<proteinExistence type="predicted"/>
<feature type="region of interest" description="Disordered" evidence="1">
    <location>
        <begin position="853"/>
        <end position="916"/>
    </location>
</feature>
<feature type="region of interest" description="Disordered" evidence="1">
    <location>
        <begin position="495"/>
        <end position="518"/>
    </location>
</feature>
<evidence type="ECO:0000259" key="2">
    <source>
        <dbReference type="Pfam" id="PF07727"/>
    </source>
</evidence>
<organism evidence="3 4">
    <name type="scientific">Tanacetum coccineum</name>
    <dbReference type="NCBI Taxonomy" id="301880"/>
    <lineage>
        <taxon>Eukaryota</taxon>
        <taxon>Viridiplantae</taxon>
        <taxon>Streptophyta</taxon>
        <taxon>Embryophyta</taxon>
        <taxon>Tracheophyta</taxon>
        <taxon>Spermatophyta</taxon>
        <taxon>Magnoliopsida</taxon>
        <taxon>eudicotyledons</taxon>
        <taxon>Gunneridae</taxon>
        <taxon>Pentapetalae</taxon>
        <taxon>asterids</taxon>
        <taxon>campanulids</taxon>
        <taxon>Asterales</taxon>
        <taxon>Asteraceae</taxon>
        <taxon>Asteroideae</taxon>
        <taxon>Anthemideae</taxon>
        <taxon>Anthemidinae</taxon>
        <taxon>Tanacetum</taxon>
    </lineage>
</organism>
<dbReference type="Pfam" id="PF07727">
    <property type="entry name" value="RVT_2"/>
    <property type="match status" value="1"/>
</dbReference>
<dbReference type="EMBL" id="BQNB010009805">
    <property type="protein sequence ID" value="GJS68645.1"/>
    <property type="molecule type" value="Genomic_DNA"/>
</dbReference>
<accession>A0ABQ4XUF5</accession>
<comment type="caution">
    <text evidence="3">The sequence shown here is derived from an EMBL/GenBank/DDBJ whole genome shotgun (WGS) entry which is preliminary data.</text>
</comment>
<evidence type="ECO:0000256" key="1">
    <source>
        <dbReference type="SAM" id="MobiDB-lite"/>
    </source>
</evidence>
<reference evidence="3" key="2">
    <citation type="submission" date="2022-01" db="EMBL/GenBank/DDBJ databases">
        <authorList>
            <person name="Yamashiro T."/>
            <person name="Shiraishi A."/>
            <person name="Satake H."/>
            <person name="Nakayama K."/>
        </authorList>
    </citation>
    <scope>NUCLEOTIDE SEQUENCE</scope>
</reference>
<dbReference type="PANTHER" id="PTHR11439">
    <property type="entry name" value="GAG-POL-RELATED RETROTRANSPOSON"/>
    <property type="match status" value="1"/>
</dbReference>
<feature type="domain" description="Reverse transcriptase Ty1/copia-type" evidence="2">
    <location>
        <begin position="95"/>
        <end position="205"/>
    </location>
</feature>
<dbReference type="InterPro" id="IPR013103">
    <property type="entry name" value="RVT_2"/>
</dbReference>
<dbReference type="Proteomes" id="UP001151760">
    <property type="component" value="Unassembled WGS sequence"/>
</dbReference>
<name>A0ABQ4XUF5_9ASTR</name>
<keyword evidence="4" id="KW-1185">Reference proteome</keyword>
<protein>
    <submittedName>
        <fullName evidence="3">Retrovirus-related pol polyprotein from transposon TNT 1-94</fullName>
    </submittedName>
</protein>
<feature type="compositionally biased region" description="Acidic residues" evidence="1">
    <location>
        <begin position="580"/>
        <end position="615"/>
    </location>
</feature>
<reference evidence="3" key="1">
    <citation type="journal article" date="2022" name="Int. J. Mol. Sci.">
        <title>Draft Genome of Tanacetum Coccineum: Genomic Comparison of Closely Related Tanacetum-Family Plants.</title>
        <authorList>
            <person name="Yamashiro T."/>
            <person name="Shiraishi A."/>
            <person name="Nakayama K."/>
            <person name="Satake H."/>
        </authorList>
    </citation>
    <scope>NUCLEOTIDE SEQUENCE</scope>
</reference>
<evidence type="ECO:0000313" key="4">
    <source>
        <dbReference type="Proteomes" id="UP001151760"/>
    </source>
</evidence>
<feature type="compositionally biased region" description="Acidic residues" evidence="1">
    <location>
        <begin position="623"/>
        <end position="644"/>
    </location>
</feature>
<feature type="region of interest" description="Disordered" evidence="1">
    <location>
        <begin position="580"/>
        <end position="660"/>
    </location>
</feature>
<gene>
    <name evidence="3" type="ORF">Tco_0683210</name>
</gene>
<evidence type="ECO:0000313" key="3">
    <source>
        <dbReference type="EMBL" id="GJS68645.1"/>
    </source>
</evidence>
<dbReference type="PANTHER" id="PTHR11439:SF483">
    <property type="entry name" value="PEPTIDE SYNTHASE GLIP-LIKE, PUTATIVE (AFU_ORTHOLOGUE AFUA_3G12920)-RELATED"/>
    <property type="match status" value="1"/>
</dbReference>
<sequence length="1171" mass="133681">MFDEYFNPATLTISLVPVVAAPRAVDTTESLVSTLIDLDAPSTSMPSTQEQEHSLIISQSFEELPKTPHFYDDLLHESLHEDSTSHGSSSNVKTDEFGGVLKNKARLVAQGFRQEEGINFEELFAPVARIEAIRIFISNATNKNMMIYQMDVKTAFLNGELKDEVYVSQPEGFVDQDNPSHVYKLKKALYGLKQASRAWTLSLMDVDDGADDTHMRRKRNKLDEDLQGTPVDATLYHGMIGSLMYLTSSRPDLIYAVAYCAWGYSKGIRYVLTAYADADHVGCQNTRRSTSGSAQFLDSYVLRQQKCNCSMLQQRSTLKSKKNIDKICPRLPNQAFVEPPSEEELVTFMQELGYSSKCDMLSTIHTDQMHQPWRTLGMYNKKNVDYVALLWEDFMYQADNREISSARKEHVPCPRFTKVIINHFISKDKTISMRNRNNLYIIHDDSLLGTLKFVSKTQDYQQKSTPTKARKYKKVALPSRKLSLVLEEVLAEKPKQAKKPAKKSTNVPTSGVAIRDTPSESVPKKITLAKVDRGKGMDLLSDVALLKAVPNEQEDKTIGIDEGTGTKPRVPDVPKYLSESENEYWGDCSDDDDSDEVTKDDEEDDVESDADDDKEASDSEKTDSDEDENLNLNQNDDEEEEKEEDYVRTPDSFEFNDNDEEYEELYKDMNVSTQQTKYEQVKDDEHVTLTTVHDTQKTEGPMQSSSVSSDFANQFLNLDNVQPTDTEVVSMMNVKVRHEEPSTQTPTLHNIPITKAKDERKRYIDLVEKSVKEIIKDEVKNQLPEILPKEISDYATPVIKSNVIKSLENIVLAKSSSQPSAQEYKDLYDALVKSYKLDKDLFESFDKVYSLKRDREEKDKDEDPPAGSDQGLKKHKDATESKGNTDDQPNVKAASKDDWFKKPKRPPTPNSDWNTIKMIDFRPPQTWISKIAKAGKPPTTFDELMRTPIDFSAYVLNNLKIENLTQEYLVGVASNLLKGTCKSRVELEYHFEEYQGRQVVPANYFFNNNLEYLKGGSLSSKYTTSTTKTKAAKYDTIEGIEDMVPSIWSPVKVAYDKYAMWIITQWGVQNDKASMDMQATGCPSMIEDQQLYKFVEGDFPRLNLRDIKDMLLLLVQKKLSNLERDYLFDMNVALRMVLHDIAFSLEMDYLPKRRWSKLDRKRSRIMIKAID</sequence>
<feature type="compositionally biased region" description="Basic and acidic residues" evidence="1">
    <location>
        <begin position="853"/>
        <end position="863"/>
    </location>
</feature>